<dbReference type="PRINTS" id="PR00412">
    <property type="entry name" value="EPOXHYDRLASE"/>
</dbReference>
<gene>
    <name evidence="3" type="ORF">D4Q52_00105</name>
</gene>
<keyword evidence="1 3" id="KW-0378">Hydrolase</keyword>
<protein>
    <submittedName>
        <fullName evidence="3">Alpha/beta fold hydrolase</fullName>
    </submittedName>
</protein>
<dbReference type="Proteomes" id="UP000285523">
    <property type="component" value="Unassembled WGS sequence"/>
</dbReference>
<accession>A0A418VQI3</accession>
<feature type="domain" description="AB hydrolase-1" evidence="2">
    <location>
        <begin position="30"/>
        <end position="270"/>
    </location>
</feature>
<sequence>MPAAIRTSSLAANGLSFAIDEAGEGDTTALLLHGFPEARQSWVRQLPFLAELGWHAVAPDLRGYGGTSRPTGKAVYHIDHLTDDVAALFAVLGGRRKILIGHDWGGVIAWQTALRGKVALDALIILNAPHPDVFARVLADGWRQKRKSWYVAFFQLPWLPEWLMTRELGKPLARMFRQHSSKIPDEQIELYRRNAIQPGAATAMINYYRANARALGSSAGALTQLTVPTLMIWGEDDLALDIALTKGNEKHVADFTLRTLPGVSHWVQQDAPDRVNELIAEWARGKGLA</sequence>
<dbReference type="RefSeq" id="WP_119854516.1">
    <property type="nucleotide sequence ID" value="NZ_QYYD01000001.1"/>
</dbReference>
<dbReference type="PANTHER" id="PTHR43329">
    <property type="entry name" value="EPOXIDE HYDROLASE"/>
    <property type="match status" value="1"/>
</dbReference>
<evidence type="ECO:0000256" key="1">
    <source>
        <dbReference type="ARBA" id="ARBA00022801"/>
    </source>
</evidence>
<dbReference type="GO" id="GO:0016787">
    <property type="term" value="F:hydrolase activity"/>
    <property type="evidence" value="ECO:0007669"/>
    <property type="project" value="UniProtKB-KW"/>
</dbReference>
<dbReference type="Gene3D" id="3.40.50.1820">
    <property type="entry name" value="alpha/beta hydrolase"/>
    <property type="match status" value="1"/>
</dbReference>
<dbReference type="SUPFAM" id="SSF53474">
    <property type="entry name" value="alpha/beta-Hydrolases"/>
    <property type="match status" value="1"/>
</dbReference>
<reference evidence="3 4" key="1">
    <citation type="submission" date="2018-09" db="EMBL/GenBank/DDBJ databases">
        <title>Draft genome sequence of Rhodopseudomonas palustris 2.1.18.</title>
        <authorList>
            <person name="Robertson S.L."/>
            <person name="Meyer T.E."/>
            <person name="Kyndt J.A."/>
        </authorList>
    </citation>
    <scope>NUCLEOTIDE SEQUENCE [LARGE SCALE GENOMIC DNA]</scope>
    <source>
        <strain evidence="3 4">2.1.18</strain>
    </source>
</reference>
<dbReference type="InterPro" id="IPR029058">
    <property type="entry name" value="AB_hydrolase_fold"/>
</dbReference>
<evidence type="ECO:0000313" key="4">
    <source>
        <dbReference type="Proteomes" id="UP000285523"/>
    </source>
</evidence>
<organism evidence="3 4">
    <name type="scientific">Rhodopseudomonas palustris</name>
    <dbReference type="NCBI Taxonomy" id="1076"/>
    <lineage>
        <taxon>Bacteria</taxon>
        <taxon>Pseudomonadati</taxon>
        <taxon>Pseudomonadota</taxon>
        <taxon>Alphaproteobacteria</taxon>
        <taxon>Hyphomicrobiales</taxon>
        <taxon>Nitrobacteraceae</taxon>
        <taxon>Rhodopseudomonas</taxon>
    </lineage>
</organism>
<evidence type="ECO:0000313" key="3">
    <source>
        <dbReference type="EMBL" id="RJF78614.1"/>
    </source>
</evidence>
<proteinExistence type="predicted"/>
<dbReference type="InterPro" id="IPR000639">
    <property type="entry name" value="Epox_hydrolase-like"/>
</dbReference>
<dbReference type="EMBL" id="QYYD01000001">
    <property type="protein sequence ID" value="RJF78614.1"/>
    <property type="molecule type" value="Genomic_DNA"/>
</dbReference>
<evidence type="ECO:0000259" key="2">
    <source>
        <dbReference type="Pfam" id="PF00561"/>
    </source>
</evidence>
<dbReference type="PRINTS" id="PR00111">
    <property type="entry name" value="ABHYDROLASE"/>
</dbReference>
<dbReference type="InterPro" id="IPR000073">
    <property type="entry name" value="AB_hydrolase_1"/>
</dbReference>
<name>A0A418VQI3_RHOPL</name>
<dbReference type="AlphaFoldDB" id="A0A418VQI3"/>
<dbReference type="OrthoDB" id="9812774at2"/>
<dbReference type="Pfam" id="PF00561">
    <property type="entry name" value="Abhydrolase_1"/>
    <property type="match status" value="1"/>
</dbReference>
<comment type="caution">
    <text evidence="3">The sequence shown here is derived from an EMBL/GenBank/DDBJ whole genome shotgun (WGS) entry which is preliminary data.</text>
</comment>